<proteinExistence type="predicted"/>
<evidence type="ECO:0000313" key="3">
    <source>
        <dbReference type="EMBL" id="SFA91486.1"/>
    </source>
</evidence>
<evidence type="ECO:0000259" key="2">
    <source>
        <dbReference type="SMART" id="SM00062"/>
    </source>
</evidence>
<name>A0A1I0WTZ4_9PSEU</name>
<dbReference type="GO" id="GO:0051470">
    <property type="term" value="P:ectoine transmembrane transport"/>
    <property type="evidence" value="ECO:0007669"/>
    <property type="project" value="InterPro"/>
</dbReference>
<dbReference type="SMART" id="SM00062">
    <property type="entry name" value="PBPb"/>
    <property type="match status" value="1"/>
</dbReference>
<organism evidence="3 4">
    <name type="scientific">Amycolatopsis marina</name>
    <dbReference type="NCBI Taxonomy" id="490629"/>
    <lineage>
        <taxon>Bacteria</taxon>
        <taxon>Bacillati</taxon>
        <taxon>Actinomycetota</taxon>
        <taxon>Actinomycetes</taxon>
        <taxon>Pseudonocardiales</taxon>
        <taxon>Pseudonocardiaceae</taxon>
        <taxon>Amycolatopsis</taxon>
    </lineage>
</organism>
<dbReference type="OrthoDB" id="9768183at2"/>
<dbReference type="InterPro" id="IPR001638">
    <property type="entry name" value="Solute-binding_3/MltF_N"/>
</dbReference>
<dbReference type="InterPro" id="IPR006311">
    <property type="entry name" value="TAT_signal"/>
</dbReference>
<dbReference type="Pfam" id="PF00497">
    <property type="entry name" value="SBP_bac_3"/>
    <property type="match status" value="1"/>
</dbReference>
<dbReference type="PANTHER" id="PTHR35936:SF17">
    <property type="entry name" value="ARGININE-BINDING EXTRACELLULAR PROTEIN ARTP"/>
    <property type="match status" value="1"/>
</dbReference>
<reference evidence="4" key="1">
    <citation type="submission" date="2016-10" db="EMBL/GenBank/DDBJ databases">
        <authorList>
            <person name="Varghese N."/>
            <person name="Submissions S."/>
        </authorList>
    </citation>
    <scope>NUCLEOTIDE SEQUENCE [LARGE SCALE GENOMIC DNA]</scope>
    <source>
        <strain evidence="4">CGMCC 4.3568</strain>
    </source>
</reference>
<gene>
    <name evidence="3" type="ORF">SAMN05216266_102165</name>
</gene>
<keyword evidence="4" id="KW-1185">Reference proteome</keyword>
<protein>
    <submittedName>
        <fullName evidence="3">Polar amino acid transport system substrate-binding protein</fullName>
    </submittedName>
</protein>
<dbReference type="InterPro" id="IPR014337">
    <property type="entry name" value="Ectoine_EhuB"/>
</dbReference>
<dbReference type="STRING" id="490629.SAMN05216266_102165"/>
<accession>A0A1I0WTZ4</accession>
<evidence type="ECO:0000256" key="1">
    <source>
        <dbReference type="ARBA" id="ARBA00022729"/>
    </source>
</evidence>
<feature type="domain" description="Solute-binding protein family 3/N-terminal" evidence="2">
    <location>
        <begin position="48"/>
        <end position="274"/>
    </location>
</feature>
<dbReference type="PANTHER" id="PTHR35936">
    <property type="entry name" value="MEMBRANE-BOUND LYTIC MUREIN TRANSGLYCOSYLASE F"/>
    <property type="match status" value="1"/>
</dbReference>
<dbReference type="GO" id="GO:0033294">
    <property type="term" value="F:ectoine binding"/>
    <property type="evidence" value="ECO:0007669"/>
    <property type="project" value="InterPro"/>
</dbReference>
<dbReference type="SUPFAM" id="SSF53850">
    <property type="entry name" value="Periplasmic binding protein-like II"/>
    <property type="match status" value="1"/>
</dbReference>
<sequence length="290" mass="30694">MFTDGWTRRDFFRRAAAAGAVAIGGPTLLSACGGEEGDTLATGREQGFLQVGVANEPPYTEITASGEVTGVEPDVLRAVLKRLGIPEIEGVITPYDQMIPGLKAGRWDVVAAGLFMKQSRCAEVLYSEPDIVSTESFGVPAGNPKNITTVKSVLENPDVKVAVLSGGFEEGILKGANVPEGQRVTVRDGRSGIEAVKAGRADAFFLPTLSLNELVENDPSIEVTQAVEDAPKTGAGAAFRKADTTLHEEYNKELAALKATPEFGEILTKWGFNPADVEGVTTEELCQNPG</sequence>
<dbReference type="PROSITE" id="PS51318">
    <property type="entry name" value="TAT"/>
    <property type="match status" value="1"/>
</dbReference>
<dbReference type="Proteomes" id="UP000243799">
    <property type="component" value="Unassembled WGS sequence"/>
</dbReference>
<keyword evidence="1" id="KW-0732">Signal</keyword>
<dbReference type="EMBL" id="FOKG01000002">
    <property type="protein sequence ID" value="SFA91486.1"/>
    <property type="molecule type" value="Genomic_DNA"/>
</dbReference>
<dbReference type="RefSeq" id="WP_091670226.1">
    <property type="nucleotide sequence ID" value="NZ_FOKG01000002.1"/>
</dbReference>
<dbReference type="Gene3D" id="3.40.190.10">
    <property type="entry name" value="Periplasmic binding protein-like II"/>
    <property type="match status" value="2"/>
</dbReference>
<dbReference type="AlphaFoldDB" id="A0A1I0WTZ4"/>
<dbReference type="CDD" id="cd01002">
    <property type="entry name" value="PBP2_Ehub_like"/>
    <property type="match status" value="1"/>
</dbReference>
<dbReference type="NCBIfam" id="TIGR02995">
    <property type="entry name" value="ectoine_ehuB"/>
    <property type="match status" value="1"/>
</dbReference>
<evidence type="ECO:0000313" key="4">
    <source>
        <dbReference type="Proteomes" id="UP000243799"/>
    </source>
</evidence>